<dbReference type="EMBL" id="KZ301973">
    <property type="protein sequence ID" value="PFH53500.1"/>
    <property type="molecule type" value="Genomic_DNA"/>
</dbReference>
<dbReference type="STRING" id="703135.A0A2A9NZI4"/>
<dbReference type="Proteomes" id="UP000242287">
    <property type="component" value="Unassembled WGS sequence"/>
</dbReference>
<reference evidence="2 3" key="1">
    <citation type="submission" date="2014-02" db="EMBL/GenBank/DDBJ databases">
        <title>Transposable element dynamics among asymbiotic and ectomycorrhizal Amanita fungi.</title>
        <authorList>
            <consortium name="DOE Joint Genome Institute"/>
            <person name="Hess J."/>
            <person name="Skrede I."/>
            <person name="Wolfe B."/>
            <person name="LaButti K."/>
            <person name="Ohm R.A."/>
            <person name="Grigoriev I.V."/>
            <person name="Pringle A."/>
        </authorList>
    </citation>
    <scope>NUCLEOTIDE SEQUENCE [LARGE SCALE GENOMIC DNA]</scope>
    <source>
        <strain evidence="2 3">SKay4041</strain>
    </source>
</reference>
<gene>
    <name evidence="2" type="ORF">AMATHDRAFT_137343</name>
</gene>
<accession>A0A2A9NZI4</accession>
<sequence>MAAEVQEEVAWPKKSENKGQKDETPLQNLQREPPHKPIEITLDTEVETRSDPVASDAAVSASLSPTFPAPTCDLEPSLPGTFIQVESSQTVPQPKSPIPRPPAILTPGTFNLSRRRTAGRTLPIDVALAMQMRPGLGVGADPAWMVRFLMAVFSWFAIMVAGRGGEVDVYAL</sequence>
<protein>
    <submittedName>
        <fullName evidence="2">Uncharacterized protein</fullName>
    </submittedName>
</protein>
<evidence type="ECO:0000313" key="3">
    <source>
        <dbReference type="Proteomes" id="UP000242287"/>
    </source>
</evidence>
<organism evidence="2 3">
    <name type="scientific">Amanita thiersii Skay4041</name>
    <dbReference type="NCBI Taxonomy" id="703135"/>
    <lineage>
        <taxon>Eukaryota</taxon>
        <taxon>Fungi</taxon>
        <taxon>Dikarya</taxon>
        <taxon>Basidiomycota</taxon>
        <taxon>Agaricomycotina</taxon>
        <taxon>Agaricomycetes</taxon>
        <taxon>Agaricomycetidae</taxon>
        <taxon>Agaricales</taxon>
        <taxon>Pluteineae</taxon>
        <taxon>Amanitaceae</taxon>
        <taxon>Amanita</taxon>
    </lineage>
</organism>
<dbReference type="AlphaFoldDB" id="A0A2A9NZI4"/>
<evidence type="ECO:0000256" key="1">
    <source>
        <dbReference type="SAM" id="MobiDB-lite"/>
    </source>
</evidence>
<feature type="region of interest" description="Disordered" evidence="1">
    <location>
        <begin position="1"/>
        <end position="37"/>
    </location>
</feature>
<keyword evidence="3" id="KW-1185">Reference proteome</keyword>
<proteinExistence type="predicted"/>
<evidence type="ECO:0000313" key="2">
    <source>
        <dbReference type="EMBL" id="PFH53500.1"/>
    </source>
</evidence>
<name>A0A2A9NZI4_9AGAR</name>
<feature type="compositionally biased region" description="Basic and acidic residues" evidence="1">
    <location>
        <begin position="10"/>
        <end position="24"/>
    </location>
</feature>
<dbReference type="OrthoDB" id="2686083at2759"/>